<gene>
    <name evidence="2" type="ORF">ATY89_04495</name>
    <name evidence="3" type="ORF">ATZ20_07520</name>
</gene>
<evidence type="ECO:0000313" key="2">
    <source>
        <dbReference type="EMBL" id="ALU29269.1"/>
    </source>
</evidence>
<keyword evidence="1" id="KW-0812">Transmembrane</keyword>
<dbReference type="EMBL" id="CP013695">
    <property type="protein sequence ID" value="ALU31998.1"/>
    <property type="molecule type" value="Genomic_DNA"/>
</dbReference>
<sequence length="132" mass="15990">MFYELMLYIHLLGVIGWAGLSTGAYYLIEFMKLSDSRILVAYRKLVFIEIISLFVIALSGAYMWMELGFPKWAYYAFIISPFLLFLEFYHYRLTYRGLVEFRRRMRFVSVLYILVTLFLFYVMIFKPEFFHV</sequence>
<dbReference type="EMBL" id="CP013694">
    <property type="protein sequence ID" value="ALU29269.1"/>
    <property type="molecule type" value="Genomic_DNA"/>
</dbReference>
<accession>A0A0U3GGJ8</accession>
<dbReference type="RefSeq" id="WP_011277276.1">
    <property type="nucleotide sequence ID" value="NZ_BHWZ01000001.1"/>
</dbReference>
<dbReference type="Proteomes" id="UP000065473">
    <property type="component" value="Chromosome"/>
</dbReference>
<dbReference type="OrthoDB" id="34413at2157"/>
<reference evidence="4 5" key="1">
    <citation type="submission" date="2015-12" db="EMBL/GenBank/DDBJ databases">
        <title>A stable core within a dynamic pangenome in Sulfolobus acidocaldarius.</title>
        <authorList>
            <person name="Anderson R."/>
            <person name="Kouris A."/>
            <person name="Seward C."/>
            <person name="Campbell K."/>
            <person name="Whitaker R."/>
        </authorList>
    </citation>
    <scope>NUCLEOTIDE SEQUENCE [LARGE SCALE GENOMIC DNA]</scope>
    <source>
        <strain evidence="2 5">GG12-C01-09</strain>
        <strain evidence="3 4">NG05B_CO5_07</strain>
    </source>
</reference>
<dbReference type="PaxDb" id="1435377-SUSAZ_01820"/>
<evidence type="ECO:0000313" key="5">
    <source>
        <dbReference type="Proteomes" id="UP000065473"/>
    </source>
</evidence>
<keyword evidence="1" id="KW-1133">Transmembrane helix</keyword>
<evidence type="ECO:0000313" key="3">
    <source>
        <dbReference type="EMBL" id="ALU31998.1"/>
    </source>
</evidence>
<evidence type="ECO:0000256" key="1">
    <source>
        <dbReference type="SAM" id="Phobius"/>
    </source>
</evidence>
<proteinExistence type="predicted"/>
<keyword evidence="1" id="KW-0472">Membrane</keyword>
<dbReference type="AlphaFoldDB" id="A0A0U3GGJ8"/>
<organism evidence="2 5">
    <name type="scientific">Sulfolobus acidocaldarius</name>
    <dbReference type="NCBI Taxonomy" id="2285"/>
    <lineage>
        <taxon>Archaea</taxon>
        <taxon>Thermoproteota</taxon>
        <taxon>Thermoprotei</taxon>
        <taxon>Sulfolobales</taxon>
        <taxon>Sulfolobaceae</taxon>
        <taxon>Sulfolobus</taxon>
    </lineage>
</organism>
<feature type="transmembrane region" description="Helical" evidence="1">
    <location>
        <begin position="105"/>
        <end position="124"/>
    </location>
</feature>
<feature type="transmembrane region" description="Helical" evidence="1">
    <location>
        <begin position="72"/>
        <end position="93"/>
    </location>
</feature>
<name>A0A0U3GGJ8_9CREN</name>
<dbReference type="GeneID" id="14550887"/>
<feature type="transmembrane region" description="Helical" evidence="1">
    <location>
        <begin position="40"/>
        <end position="60"/>
    </location>
</feature>
<dbReference type="Proteomes" id="UP000060043">
    <property type="component" value="Chromosome"/>
</dbReference>
<evidence type="ECO:0000313" key="4">
    <source>
        <dbReference type="Proteomes" id="UP000060043"/>
    </source>
</evidence>
<protein>
    <submittedName>
        <fullName evidence="2">Uncharacterized protein</fullName>
    </submittedName>
</protein>
<dbReference type="OMA" id="WIHYALG"/>
<dbReference type="DNASU" id="3473136"/>
<feature type="transmembrane region" description="Helical" evidence="1">
    <location>
        <begin position="6"/>
        <end position="28"/>
    </location>
</feature>